<evidence type="ECO:0000313" key="1">
    <source>
        <dbReference type="EMBL" id="CAK7923692.1"/>
    </source>
</evidence>
<proteinExistence type="predicted"/>
<gene>
    <name evidence="1" type="ORF">PM001_LOCUS8842</name>
</gene>
<comment type="caution">
    <text evidence="1">The sequence shown here is derived from an EMBL/GenBank/DDBJ whole genome shotgun (WGS) entry which is preliminary data.</text>
</comment>
<reference evidence="1" key="1">
    <citation type="submission" date="2024-01" db="EMBL/GenBank/DDBJ databases">
        <authorList>
            <person name="Webb A."/>
        </authorList>
    </citation>
    <scope>NUCLEOTIDE SEQUENCE</scope>
    <source>
        <strain evidence="1">Pm1</strain>
    </source>
</reference>
<sequence>MLLTLYRMLSTPHGRRLIGDADVAANGLSLSRNGTKLLSSL</sequence>
<dbReference type="EMBL" id="CAKLBY020000070">
    <property type="protein sequence ID" value="CAK7923692.1"/>
    <property type="molecule type" value="Genomic_DNA"/>
</dbReference>
<evidence type="ECO:0000313" key="2">
    <source>
        <dbReference type="Proteomes" id="UP001162060"/>
    </source>
</evidence>
<accession>A0AAV1TQX0</accession>
<name>A0AAV1TQX0_9STRA</name>
<dbReference type="AlphaFoldDB" id="A0AAV1TQX0"/>
<organism evidence="1 2">
    <name type="scientific">Peronospora matthiolae</name>
    <dbReference type="NCBI Taxonomy" id="2874970"/>
    <lineage>
        <taxon>Eukaryota</taxon>
        <taxon>Sar</taxon>
        <taxon>Stramenopiles</taxon>
        <taxon>Oomycota</taxon>
        <taxon>Peronosporomycetes</taxon>
        <taxon>Peronosporales</taxon>
        <taxon>Peronosporaceae</taxon>
        <taxon>Peronospora</taxon>
    </lineage>
</organism>
<dbReference type="Proteomes" id="UP001162060">
    <property type="component" value="Unassembled WGS sequence"/>
</dbReference>
<protein>
    <submittedName>
        <fullName evidence="1">Uncharacterized protein</fullName>
    </submittedName>
</protein>